<dbReference type="WBParaSite" id="GPLIN_001032900">
    <property type="protein sequence ID" value="GPLIN_001032900"/>
    <property type="gene ID" value="GPLIN_001032900"/>
</dbReference>
<evidence type="ECO:0000256" key="5">
    <source>
        <dbReference type="ARBA" id="ARBA00023242"/>
    </source>
</evidence>
<dbReference type="GO" id="GO:0004527">
    <property type="term" value="F:exonuclease activity"/>
    <property type="evidence" value="ECO:0007669"/>
    <property type="project" value="InterPro"/>
</dbReference>
<evidence type="ECO:0000256" key="3">
    <source>
        <dbReference type="ARBA" id="ARBA00022722"/>
    </source>
</evidence>
<dbReference type="GO" id="GO:0005634">
    <property type="term" value="C:nucleus"/>
    <property type="evidence" value="ECO:0007669"/>
    <property type="project" value="UniProtKB-SubCell"/>
</dbReference>
<keyword evidence="6" id="KW-1185">Reference proteome</keyword>
<reference evidence="6" key="1">
    <citation type="submission" date="2013-12" db="EMBL/GenBank/DDBJ databases">
        <authorList>
            <person name="Aslett M."/>
        </authorList>
    </citation>
    <scope>NUCLEOTIDE SEQUENCE [LARGE SCALE GENOMIC DNA]</scope>
    <source>
        <strain evidence="6">Lindley</strain>
    </source>
</reference>
<protein>
    <submittedName>
        <fullName evidence="7">Exonuclease domain-containing protein</fullName>
    </submittedName>
</protein>
<dbReference type="PANTHER" id="PTHR12801">
    <property type="entry name" value="RNA EXONUCLEASE REXO1 / RECO3 FAMILY MEMBER-RELATED"/>
    <property type="match status" value="1"/>
</dbReference>
<name>A0A183CBS8_GLOPA</name>
<sequence>MAQQRLFELVNTETVLVGHSLESDLRSMRLVHRRVVDTSVVYPHRMGPPYKRALKTLAAEIMQLIIQDDGGWANANAILNC</sequence>
<comment type="subcellular location">
    <subcellularLocation>
        <location evidence="1">Nucleus</location>
    </subcellularLocation>
</comment>
<dbReference type="GO" id="GO:0003676">
    <property type="term" value="F:nucleic acid binding"/>
    <property type="evidence" value="ECO:0007669"/>
    <property type="project" value="InterPro"/>
</dbReference>
<dbReference type="InterPro" id="IPR036397">
    <property type="entry name" value="RNaseH_sf"/>
</dbReference>
<dbReference type="InterPro" id="IPR012337">
    <property type="entry name" value="RNaseH-like_sf"/>
</dbReference>
<organism evidence="6 7">
    <name type="scientific">Globodera pallida</name>
    <name type="common">Potato cyst nematode worm</name>
    <name type="synonym">Heterodera pallida</name>
    <dbReference type="NCBI Taxonomy" id="36090"/>
    <lineage>
        <taxon>Eukaryota</taxon>
        <taxon>Metazoa</taxon>
        <taxon>Ecdysozoa</taxon>
        <taxon>Nematoda</taxon>
        <taxon>Chromadorea</taxon>
        <taxon>Rhabditida</taxon>
        <taxon>Tylenchina</taxon>
        <taxon>Tylenchomorpha</taxon>
        <taxon>Tylenchoidea</taxon>
        <taxon>Heteroderidae</taxon>
        <taxon>Heteroderinae</taxon>
        <taxon>Globodera</taxon>
    </lineage>
</organism>
<dbReference type="Gene3D" id="3.30.420.10">
    <property type="entry name" value="Ribonuclease H-like superfamily/Ribonuclease H"/>
    <property type="match status" value="1"/>
</dbReference>
<accession>A0A183CBS8</accession>
<dbReference type="SUPFAM" id="SSF53098">
    <property type="entry name" value="Ribonuclease H-like"/>
    <property type="match status" value="1"/>
</dbReference>
<dbReference type="InterPro" id="IPR047021">
    <property type="entry name" value="REXO1/3/4-like"/>
</dbReference>
<dbReference type="PANTHER" id="PTHR12801:SF115">
    <property type="entry name" value="FI18136P1-RELATED"/>
    <property type="match status" value="1"/>
</dbReference>
<keyword evidence="4" id="KW-0378">Hydrolase</keyword>
<dbReference type="AlphaFoldDB" id="A0A183CBS8"/>
<proteinExistence type="inferred from homology"/>
<evidence type="ECO:0000256" key="2">
    <source>
        <dbReference type="ARBA" id="ARBA00006357"/>
    </source>
</evidence>
<reference evidence="6" key="2">
    <citation type="submission" date="2014-05" db="EMBL/GenBank/DDBJ databases">
        <title>The genome and life-stage specific transcriptomes of Globodera pallida elucidate key aspects of plant parasitism by a cyst nematode.</title>
        <authorList>
            <person name="Cotton J.A."/>
            <person name="Lilley C.J."/>
            <person name="Jones L.M."/>
            <person name="Kikuchi T."/>
            <person name="Reid A.J."/>
            <person name="Thorpe P."/>
            <person name="Tsai I.J."/>
            <person name="Beasley H."/>
            <person name="Blok V."/>
            <person name="Cock P.J.A."/>
            <person name="Van den Akker S.E."/>
            <person name="Holroyd N."/>
            <person name="Hunt M."/>
            <person name="Mantelin S."/>
            <person name="Naghra H."/>
            <person name="Pain A."/>
            <person name="Palomares-Rius J.E."/>
            <person name="Zarowiecki M."/>
            <person name="Berriman M."/>
            <person name="Jones J.T."/>
            <person name="Urwin P.E."/>
        </authorList>
    </citation>
    <scope>NUCLEOTIDE SEQUENCE [LARGE SCALE GENOMIC DNA]</scope>
    <source>
        <strain evidence="6">Lindley</strain>
    </source>
</reference>
<keyword evidence="5" id="KW-0539">Nucleus</keyword>
<evidence type="ECO:0000313" key="7">
    <source>
        <dbReference type="WBParaSite" id="GPLIN_001032900"/>
    </source>
</evidence>
<reference evidence="7" key="3">
    <citation type="submission" date="2016-06" db="UniProtKB">
        <authorList>
            <consortium name="WormBaseParasite"/>
        </authorList>
    </citation>
    <scope>IDENTIFICATION</scope>
</reference>
<keyword evidence="3" id="KW-0540">Nuclease</keyword>
<evidence type="ECO:0000256" key="4">
    <source>
        <dbReference type="ARBA" id="ARBA00022801"/>
    </source>
</evidence>
<dbReference type="Proteomes" id="UP000050741">
    <property type="component" value="Unassembled WGS sequence"/>
</dbReference>
<comment type="similarity">
    <text evidence="2">Belongs to the REXO1/REXO3 family.</text>
</comment>
<evidence type="ECO:0000256" key="1">
    <source>
        <dbReference type="ARBA" id="ARBA00004123"/>
    </source>
</evidence>
<evidence type="ECO:0000313" key="6">
    <source>
        <dbReference type="Proteomes" id="UP000050741"/>
    </source>
</evidence>